<accession>A0A8J3Q2A1</accession>
<name>A0A8J3Q2A1_9ACTN</name>
<dbReference type="RefSeq" id="WP_203905996.1">
    <property type="nucleotide sequence ID" value="NZ_BONY01000001.1"/>
</dbReference>
<dbReference type="Proteomes" id="UP000612899">
    <property type="component" value="Unassembled WGS sequence"/>
</dbReference>
<dbReference type="InterPro" id="IPR032710">
    <property type="entry name" value="NTF2-like_dom_sf"/>
</dbReference>
<organism evidence="2 3">
    <name type="scientific">Rhizocola hellebori</name>
    <dbReference type="NCBI Taxonomy" id="1392758"/>
    <lineage>
        <taxon>Bacteria</taxon>
        <taxon>Bacillati</taxon>
        <taxon>Actinomycetota</taxon>
        <taxon>Actinomycetes</taxon>
        <taxon>Micromonosporales</taxon>
        <taxon>Micromonosporaceae</taxon>
        <taxon>Rhizocola</taxon>
    </lineage>
</organism>
<evidence type="ECO:0000313" key="3">
    <source>
        <dbReference type="Proteomes" id="UP000612899"/>
    </source>
</evidence>
<proteinExistence type="predicted"/>
<protein>
    <recommendedName>
        <fullName evidence="1">SnoaL-like domain-containing protein</fullName>
    </recommendedName>
</protein>
<dbReference type="SUPFAM" id="SSF54427">
    <property type="entry name" value="NTF2-like"/>
    <property type="match status" value="1"/>
</dbReference>
<dbReference type="EMBL" id="BONY01000001">
    <property type="protein sequence ID" value="GIH02045.1"/>
    <property type="molecule type" value="Genomic_DNA"/>
</dbReference>
<comment type="caution">
    <text evidence="2">The sequence shown here is derived from an EMBL/GenBank/DDBJ whole genome shotgun (WGS) entry which is preliminary data.</text>
</comment>
<feature type="domain" description="SnoaL-like" evidence="1">
    <location>
        <begin position="9"/>
        <end position="115"/>
    </location>
</feature>
<reference evidence="2" key="1">
    <citation type="submission" date="2021-01" db="EMBL/GenBank/DDBJ databases">
        <title>Whole genome shotgun sequence of Rhizocola hellebori NBRC 109834.</title>
        <authorList>
            <person name="Komaki H."/>
            <person name="Tamura T."/>
        </authorList>
    </citation>
    <scope>NUCLEOTIDE SEQUENCE</scope>
    <source>
        <strain evidence="2">NBRC 109834</strain>
    </source>
</reference>
<evidence type="ECO:0000313" key="2">
    <source>
        <dbReference type="EMBL" id="GIH02045.1"/>
    </source>
</evidence>
<sequence>MTISPNAFAERYVELWNETDPDIRRKKVAELYAPDATYIFYRRDPFHGQEAIAEQVTYTANIYHPMGYVFKPAYNATGHHHLIRFNWAMVHHVTGDLQMAGQNVVALNDDGLIVEDYQFHDKIPTAFVYNDGFEETGKVTRPAKPTPVAAAG</sequence>
<dbReference type="InterPro" id="IPR037401">
    <property type="entry name" value="SnoaL-like"/>
</dbReference>
<evidence type="ECO:0000259" key="1">
    <source>
        <dbReference type="Pfam" id="PF12680"/>
    </source>
</evidence>
<dbReference type="Gene3D" id="3.10.450.50">
    <property type="match status" value="1"/>
</dbReference>
<dbReference type="Pfam" id="PF12680">
    <property type="entry name" value="SnoaL_2"/>
    <property type="match status" value="1"/>
</dbReference>
<gene>
    <name evidence="2" type="ORF">Rhe02_01120</name>
</gene>
<dbReference type="AlphaFoldDB" id="A0A8J3Q2A1"/>
<keyword evidence="3" id="KW-1185">Reference proteome</keyword>